<evidence type="ECO:0000256" key="3">
    <source>
        <dbReference type="ARBA" id="ARBA00022692"/>
    </source>
</evidence>
<comment type="similarity">
    <text evidence="2">Belongs to the VKOR family.</text>
</comment>
<dbReference type="PANTHER" id="PTHR34573:SF1">
    <property type="entry name" value="VITAMIN K EPOXIDE REDUCTASE DOMAIN-CONTAINING PROTEIN"/>
    <property type="match status" value="1"/>
</dbReference>
<feature type="transmembrane region" description="Helical" evidence="11">
    <location>
        <begin position="103"/>
        <end position="123"/>
    </location>
</feature>
<proteinExistence type="inferred from homology"/>
<reference evidence="15" key="2">
    <citation type="submission" date="2016-10" db="EMBL/GenBank/DDBJ databases">
        <authorList>
            <person name="Varghese N."/>
            <person name="Submissions S."/>
        </authorList>
    </citation>
    <scope>NUCLEOTIDE SEQUENCE [LARGE SCALE GENOMIC DNA]</scope>
    <source>
        <strain evidence="15">CGMCC 1.12397</strain>
    </source>
</reference>
<dbReference type="OrthoDB" id="176506at2157"/>
<evidence type="ECO:0000256" key="4">
    <source>
        <dbReference type="ARBA" id="ARBA00022719"/>
    </source>
</evidence>
<dbReference type="InterPro" id="IPR038354">
    <property type="entry name" value="VKOR_sf"/>
</dbReference>
<dbReference type="Proteomes" id="UP000255421">
    <property type="component" value="Unassembled WGS sequence"/>
</dbReference>
<evidence type="ECO:0000256" key="1">
    <source>
        <dbReference type="ARBA" id="ARBA00004141"/>
    </source>
</evidence>
<evidence type="ECO:0000256" key="9">
    <source>
        <dbReference type="ARBA" id="ARBA00023284"/>
    </source>
</evidence>
<evidence type="ECO:0000313" key="15">
    <source>
        <dbReference type="Proteomes" id="UP000199289"/>
    </source>
</evidence>
<feature type="transmembrane region" description="Helical" evidence="11">
    <location>
        <begin position="129"/>
        <end position="150"/>
    </location>
</feature>
<dbReference type="GO" id="GO:0016020">
    <property type="term" value="C:membrane"/>
    <property type="evidence" value="ECO:0007669"/>
    <property type="project" value="UniProtKB-SubCell"/>
</dbReference>
<dbReference type="EMBL" id="FNKQ01000006">
    <property type="protein sequence ID" value="SDR13974.1"/>
    <property type="molecule type" value="Genomic_DNA"/>
</dbReference>
<evidence type="ECO:0000256" key="5">
    <source>
        <dbReference type="ARBA" id="ARBA00022989"/>
    </source>
</evidence>
<evidence type="ECO:0000256" key="6">
    <source>
        <dbReference type="ARBA" id="ARBA00023002"/>
    </source>
</evidence>
<keyword evidence="9" id="KW-0676">Redox-active center</keyword>
<feature type="transmembrane region" description="Helical" evidence="11">
    <location>
        <begin position="25"/>
        <end position="50"/>
    </location>
</feature>
<evidence type="ECO:0000256" key="2">
    <source>
        <dbReference type="ARBA" id="ARBA00006214"/>
    </source>
</evidence>
<comment type="subcellular location">
    <subcellularLocation>
        <location evidence="1">Membrane</location>
        <topology evidence="1">Multi-pass membrane protein</topology>
    </subcellularLocation>
</comment>
<evidence type="ECO:0000259" key="12">
    <source>
        <dbReference type="Pfam" id="PF07884"/>
    </source>
</evidence>
<evidence type="ECO:0000256" key="8">
    <source>
        <dbReference type="ARBA" id="ARBA00023157"/>
    </source>
</evidence>
<keyword evidence="5 11" id="KW-1133">Transmembrane helix</keyword>
<evidence type="ECO:0000256" key="7">
    <source>
        <dbReference type="ARBA" id="ARBA00023136"/>
    </source>
</evidence>
<keyword evidence="16" id="KW-1185">Reference proteome</keyword>
<evidence type="ECO:0000256" key="11">
    <source>
        <dbReference type="SAM" id="Phobius"/>
    </source>
</evidence>
<dbReference type="GO" id="GO:0016491">
    <property type="term" value="F:oxidoreductase activity"/>
    <property type="evidence" value="ECO:0007669"/>
    <property type="project" value="UniProtKB-KW"/>
</dbReference>
<reference evidence="14" key="1">
    <citation type="submission" date="2016-10" db="EMBL/GenBank/DDBJ databases">
        <authorList>
            <person name="de Groot N.N."/>
        </authorList>
    </citation>
    <scope>NUCLEOTIDE SEQUENCE [LARGE SCALE GENOMIC DNA]</scope>
    <source>
        <strain evidence="14">CGMCC 1.12397</strain>
    </source>
</reference>
<keyword evidence="7 11" id="KW-0472">Membrane</keyword>
<keyword evidence="4" id="KW-0874">Quinone</keyword>
<dbReference type="GO" id="GO:0048038">
    <property type="term" value="F:quinone binding"/>
    <property type="evidence" value="ECO:0007669"/>
    <property type="project" value="UniProtKB-KW"/>
</dbReference>
<evidence type="ECO:0000313" key="13">
    <source>
        <dbReference type="EMBL" id="RDI69672.1"/>
    </source>
</evidence>
<dbReference type="Proteomes" id="UP000199289">
    <property type="component" value="Unassembled WGS sequence"/>
</dbReference>
<dbReference type="InterPro" id="IPR012932">
    <property type="entry name" value="VKOR"/>
</dbReference>
<keyword evidence="3 11" id="KW-0812">Transmembrane</keyword>
<dbReference type="Gene3D" id="1.20.1440.130">
    <property type="entry name" value="VKOR domain"/>
    <property type="match status" value="1"/>
</dbReference>
<evidence type="ECO:0000313" key="14">
    <source>
        <dbReference type="EMBL" id="SDR13974.1"/>
    </source>
</evidence>
<organism evidence="14 15">
    <name type="scientific">Halopelagius longus</name>
    <dbReference type="NCBI Taxonomy" id="1236180"/>
    <lineage>
        <taxon>Archaea</taxon>
        <taxon>Methanobacteriati</taxon>
        <taxon>Methanobacteriota</taxon>
        <taxon>Stenosarchaea group</taxon>
        <taxon>Halobacteria</taxon>
        <taxon>Halobacteriales</taxon>
        <taxon>Haloferacaceae</taxon>
    </lineage>
</organism>
<keyword evidence="6" id="KW-0560">Oxidoreductase</keyword>
<accession>A0A1H1GL75</accession>
<dbReference type="Pfam" id="PF07884">
    <property type="entry name" value="VKOR"/>
    <property type="match status" value="1"/>
</dbReference>
<evidence type="ECO:0000256" key="10">
    <source>
        <dbReference type="SAM" id="MobiDB-lite"/>
    </source>
</evidence>
<name>A0A1H1GL75_9EURY</name>
<sequence>MRRDERVPHGWQTNPSNPSKRRRSVALSMLGLATTVYLASFQLGVVSSVWDPLFGTASRTVLTSSVSYVLSVPVSAFGSLGFAAAAATATLEGPERWRTQPCVAILFGATALILGAGSVSLLLAQSVFVGAWSAPCLLAAAASLALVGTATDETLASLQYLRQVYDYRGSLWRAFWKGSHVRSRANESEG</sequence>
<feature type="region of interest" description="Disordered" evidence="10">
    <location>
        <begin position="1"/>
        <end position="20"/>
    </location>
</feature>
<dbReference type="EMBL" id="QQST01000004">
    <property type="protein sequence ID" value="RDI69672.1"/>
    <property type="molecule type" value="Genomic_DNA"/>
</dbReference>
<dbReference type="PANTHER" id="PTHR34573">
    <property type="entry name" value="VKC DOMAIN-CONTAINING PROTEIN"/>
    <property type="match status" value="1"/>
</dbReference>
<evidence type="ECO:0000313" key="16">
    <source>
        <dbReference type="Proteomes" id="UP000255421"/>
    </source>
</evidence>
<protein>
    <submittedName>
        <fullName evidence="14">Uncharacterized membrane protein</fullName>
    </submittedName>
    <submittedName>
        <fullName evidence="13">Vitamin K epoxide reductase</fullName>
    </submittedName>
</protein>
<dbReference type="RefSeq" id="WP_092539227.1">
    <property type="nucleotide sequence ID" value="NZ_FNKQ01000006.1"/>
</dbReference>
<reference evidence="13 16" key="3">
    <citation type="submission" date="2018-07" db="EMBL/GenBank/DDBJ databases">
        <title>Genome sequence of extremly halophilic archaeon Halopelagius longus strain BC12-B1.</title>
        <authorList>
            <person name="Zhang X."/>
        </authorList>
    </citation>
    <scope>NUCLEOTIDE SEQUENCE [LARGE SCALE GENOMIC DNA]</scope>
    <source>
        <strain evidence="13 16">BC12-B1</strain>
    </source>
</reference>
<gene>
    <name evidence="13" type="ORF">DWB78_18040</name>
    <name evidence="14" type="ORF">SAMN05216278_3747</name>
</gene>
<keyword evidence="8" id="KW-1015">Disulfide bond</keyword>
<dbReference type="AlphaFoldDB" id="A0A1H1GL75"/>
<feature type="transmembrane region" description="Helical" evidence="11">
    <location>
        <begin position="70"/>
        <end position="91"/>
    </location>
</feature>
<feature type="domain" description="Vitamin K epoxide reductase" evidence="12">
    <location>
        <begin position="25"/>
        <end position="149"/>
    </location>
</feature>